<dbReference type="InterPro" id="IPR018062">
    <property type="entry name" value="HTH_AraC-typ_CS"/>
</dbReference>
<reference evidence="5 6" key="1">
    <citation type="submission" date="2016-01" db="EMBL/GenBank/DDBJ databases">
        <authorList>
            <person name="Oliw E.H."/>
        </authorList>
    </citation>
    <scope>NUCLEOTIDE SEQUENCE [LARGE SCALE GENOMIC DNA]</scope>
    <source>
        <strain evidence="5 6">DY10</strain>
    </source>
</reference>
<dbReference type="InterPro" id="IPR018060">
    <property type="entry name" value="HTH_AraC"/>
</dbReference>
<dbReference type="Proteomes" id="UP000187941">
    <property type="component" value="Chromosome"/>
</dbReference>
<dbReference type="EMBL" id="CP014263">
    <property type="protein sequence ID" value="AQG80083.1"/>
    <property type="molecule type" value="Genomic_DNA"/>
</dbReference>
<dbReference type="GO" id="GO:0043565">
    <property type="term" value="F:sequence-specific DNA binding"/>
    <property type="evidence" value="ECO:0007669"/>
    <property type="project" value="InterPro"/>
</dbReference>
<dbReference type="InterPro" id="IPR037923">
    <property type="entry name" value="HTH-like"/>
</dbReference>
<accession>A0A1P9WXK6</accession>
<name>A0A1P9WXK6_9BACT</name>
<dbReference type="PROSITE" id="PS00041">
    <property type="entry name" value="HTH_ARAC_FAMILY_1"/>
    <property type="match status" value="1"/>
</dbReference>
<evidence type="ECO:0000313" key="6">
    <source>
        <dbReference type="Proteomes" id="UP000187941"/>
    </source>
</evidence>
<dbReference type="SUPFAM" id="SSF51215">
    <property type="entry name" value="Regulatory protein AraC"/>
    <property type="match status" value="1"/>
</dbReference>
<dbReference type="OrthoDB" id="9793451at2"/>
<evidence type="ECO:0000313" key="5">
    <source>
        <dbReference type="EMBL" id="AQG80083.1"/>
    </source>
</evidence>
<dbReference type="PANTHER" id="PTHR43280:SF27">
    <property type="entry name" value="TRANSCRIPTIONAL REGULATOR MTLR"/>
    <property type="match status" value="1"/>
</dbReference>
<evidence type="ECO:0000256" key="3">
    <source>
        <dbReference type="ARBA" id="ARBA00023163"/>
    </source>
</evidence>
<evidence type="ECO:0000259" key="4">
    <source>
        <dbReference type="PROSITE" id="PS01124"/>
    </source>
</evidence>
<dbReference type="InterPro" id="IPR014710">
    <property type="entry name" value="RmlC-like_jellyroll"/>
</dbReference>
<dbReference type="InterPro" id="IPR003313">
    <property type="entry name" value="AraC-bd"/>
</dbReference>
<dbReference type="STRING" id="1178516.AWR27_12555"/>
<evidence type="ECO:0000256" key="1">
    <source>
        <dbReference type="ARBA" id="ARBA00023015"/>
    </source>
</evidence>
<feature type="domain" description="HTH araC/xylS-type" evidence="4">
    <location>
        <begin position="212"/>
        <end position="310"/>
    </location>
</feature>
<evidence type="ECO:0000256" key="2">
    <source>
        <dbReference type="ARBA" id="ARBA00023125"/>
    </source>
</evidence>
<keyword evidence="2" id="KW-0238">DNA-binding</keyword>
<protein>
    <recommendedName>
        <fullName evidence="4">HTH araC/xylS-type domain-containing protein</fullName>
    </recommendedName>
</protein>
<proteinExistence type="predicted"/>
<dbReference type="PROSITE" id="PS01124">
    <property type="entry name" value="HTH_ARAC_FAMILY_2"/>
    <property type="match status" value="1"/>
</dbReference>
<keyword evidence="1" id="KW-0805">Transcription regulation</keyword>
<dbReference type="AlphaFoldDB" id="A0A1P9WXK6"/>
<dbReference type="GO" id="GO:0003700">
    <property type="term" value="F:DNA-binding transcription factor activity"/>
    <property type="evidence" value="ECO:0007669"/>
    <property type="project" value="InterPro"/>
</dbReference>
<keyword evidence="6" id="KW-1185">Reference proteome</keyword>
<dbReference type="CDD" id="cd06976">
    <property type="entry name" value="cupin_MtlR-like_N"/>
    <property type="match status" value="1"/>
</dbReference>
<sequence length="313" mass="35675">MLFDLYKLIDGTRLVRMPYKPCSIFPSYMKPSLQSLRPDTTDSSFASYWIKVSHFGFHWHYHPEVELCYIHRGSGTRMVGDSVHEFSDGDLVLLGANLPHTWISQQYANEATDNMQVYVIQFLPELLTKTLLGLPEFAAVDTLLRRASRGLAFSDGGRYYTRFEQLTGQQGLARFLTLLSILDELATTSEAETLASPKHSPLLSRQNEKRMQDVFGYIHNHFANELSLGQIADIACMNEASFCRYFRKATGQTLTSYINDLRIGQACQLLIETQQPITAIAQQVGFNSFANFNKSFTQRKGLLPRAFRRKMSR</sequence>
<dbReference type="InterPro" id="IPR009057">
    <property type="entry name" value="Homeodomain-like_sf"/>
</dbReference>
<dbReference type="KEGG" id="smon:AWR27_12555"/>
<keyword evidence="3" id="KW-0804">Transcription</keyword>
<dbReference type="SUPFAM" id="SSF46689">
    <property type="entry name" value="Homeodomain-like"/>
    <property type="match status" value="2"/>
</dbReference>
<organism evidence="5 6">
    <name type="scientific">Spirosoma montaniterrae</name>
    <dbReference type="NCBI Taxonomy" id="1178516"/>
    <lineage>
        <taxon>Bacteria</taxon>
        <taxon>Pseudomonadati</taxon>
        <taxon>Bacteroidota</taxon>
        <taxon>Cytophagia</taxon>
        <taxon>Cytophagales</taxon>
        <taxon>Cytophagaceae</taxon>
        <taxon>Spirosoma</taxon>
    </lineage>
</organism>
<dbReference type="Gene3D" id="1.10.10.60">
    <property type="entry name" value="Homeodomain-like"/>
    <property type="match status" value="2"/>
</dbReference>
<gene>
    <name evidence="5" type="ORF">AWR27_12555</name>
</gene>
<dbReference type="PANTHER" id="PTHR43280">
    <property type="entry name" value="ARAC-FAMILY TRANSCRIPTIONAL REGULATOR"/>
    <property type="match status" value="1"/>
</dbReference>
<dbReference type="Gene3D" id="2.60.120.10">
    <property type="entry name" value="Jelly Rolls"/>
    <property type="match status" value="1"/>
</dbReference>
<dbReference type="SMART" id="SM00342">
    <property type="entry name" value="HTH_ARAC"/>
    <property type="match status" value="1"/>
</dbReference>
<dbReference type="Pfam" id="PF12833">
    <property type="entry name" value="HTH_18"/>
    <property type="match status" value="1"/>
</dbReference>
<dbReference type="Pfam" id="PF02311">
    <property type="entry name" value="AraC_binding"/>
    <property type="match status" value="1"/>
</dbReference>